<feature type="non-terminal residue" evidence="2">
    <location>
        <position position="53"/>
    </location>
</feature>
<proteinExistence type="predicted"/>
<feature type="non-terminal residue" evidence="2">
    <location>
        <position position="1"/>
    </location>
</feature>
<protein>
    <submittedName>
        <fullName evidence="2">Uncharacterized protein</fullName>
    </submittedName>
</protein>
<feature type="compositionally biased region" description="Basic and acidic residues" evidence="1">
    <location>
        <begin position="14"/>
        <end position="28"/>
    </location>
</feature>
<dbReference type="EMBL" id="CAJOBB010023582">
    <property type="protein sequence ID" value="CAF4394116.1"/>
    <property type="molecule type" value="Genomic_DNA"/>
</dbReference>
<feature type="region of interest" description="Disordered" evidence="1">
    <location>
        <begin position="1"/>
        <end position="28"/>
    </location>
</feature>
<evidence type="ECO:0000313" key="2">
    <source>
        <dbReference type="EMBL" id="CAF4394116.1"/>
    </source>
</evidence>
<accession>A0A820NTW3</accession>
<organism evidence="2 3">
    <name type="scientific">Adineta steineri</name>
    <dbReference type="NCBI Taxonomy" id="433720"/>
    <lineage>
        <taxon>Eukaryota</taxon>
        <taxon>Metazoa</taxon>
        <taxon>Spiralia</taxon>
        <taxon>Gnathifera</taxon>
        <taxon>Rotifera</taxon>
        <taxon>Eurotatoria</taxon>
        <taxon>Bdelloidea</taxon>
        <taxon>Adinetida</taxon>
        <taxon>Adinetidae</taxon>
        <taxon>Adineta</taxon>
    </lineage>
</organism>
<sequence>EINSLKSNISTQKLNHDENLQQEKIRIKNEDEKIQHELEDRLRSLTTTKEDLE</sequence>
<evidence type="ECO:0000313" key="3">
    <source>
        <dbReference type="Proteomes" id="UP000663868"/>
    </source>
</evidence>
<reference evidence="2" key="1">
    <citation type="submission" date="2021-02" db="EMBL/GenBank/DDBJ databases">
        <authorList>
            <person name="Nowell W R."/>
        </authorList>
    </citation>
    <scope>NUCLEOTIDE SEQUENCE</scope>
</reference>
<gene>
    <name evidence="2" type="ORF">KXQ929_LOCUS50634</name>
</gene>
<name>A0A820NTW3_9BILA</name>
<dbReference type="AlphaFoldDB" id="A0A820NTW3"/>
<evidence type="ECO:0000256" key="1">
    <source>
        <dbReference type="SAM" id="MobiDB-lite"/>
    </source>
</evidence>
<feature type="compositionally biased region" description="Polar residues" evidence="1">
    <location>
        <begin position="1"/>
        <end position="13"/>
    </location>
</feature>
<dbReference type="Proteomes" id="UP000663868">
    <property type="component" value="Unassembled WGS sequence"/>
</dbReference>
<comment type="caution">
    <text evidence="2">The sequence shown here is derived from an EMBL/GenBank/DDBJ whole genome shotgun (WGS) entry which is preliminary data.</text>
</comment>